<protein>
    <submittedName>
        <fullName evidence="1">Uncharacterized protein</fullName>
    </submittedName>
</protein>
<sequence length="74" mass="8015">MANNAHLVTAGESPGSWLVIRDDRGSTITELELPHSVTEPAQAEKHLHEAGWSRSASAEWTRADDGWVVPVVPS</sequence>
<dbReference type="Proteomes" id="UP000316184">
    <property type="component" value="Unassembled WGS sequence"/>
</dbReference>
<accession>A0A561U7Q6</accession>
<keyword evidence="2" id="KW-1185">Reference proteome</keyword>
<evidence type="ECO:0000313" key="1">
    <source>
        <dbReference type="EMBL" id="TWF95400.1"/>
    </source>
</evidence>
<organism evidence="1 2">
    <name type="scientific">Saccharopolyspora dendranthemae</name>
    <dbReference type="NCBI Taxonomy" id="1181886"/>
    <lineage>
        <taxon>Bacteria</taxon>
        <taxon>Bacillati</taxon>
        <taxon>Actinomycetota</taxon>
        <taxon>Actinomycetes</taxon>
        <taxon>Pseudonocardiales</taxon>
        <taxon>Pseudonocardiaceae</taxon>
        <taxon>Saccharopolyspora</taxon>
    </lineage>
</organism>
<dbReference type="AlphaFoldDB" id="A0A561U7Q6"/>
<reference evidence="1 2" key="1">
    <citation type="submission" date="2019-06" db="EMBL/GenBank/DDBJ databases">
        <title>Sequencing the genomes of 1000 actinobacteria strains.</title>
        <authorList>
            <person name="Klenk H.-P."/>
        </authorList>
    </citation>
    <scope>NUCLEOTIDE SEQUENCE [LARGE SCALE GENOMIC DNA]</scope>
    <source>
        <strain evidence="1 2">DSM 46699</strain>
    </source>
</reference>
<dbReference type="EMBL" id="VIWX01000002">
    <property type="protein sequence ID" value="TWF95400.1"/>
    <property type="molecule type" value="Genomic_DNA"/>
</dbReference>
<proteinExistence type="predicted"/>
<name>A0A561U7Q6_9PSEU</name>
<evidence type="ECO:0000313" key="2">
    <source>
        <dbReference type="Proteomes" id="UP000316184"/>
    </source>
</evidence>
<comment type="caution">
    <text evidence="1">The sequence shown here is derived from an EMBL/GenBank/DDBJ whole genome shotgun (WGS) entry which is preliminary data.</text>
</comment>
<dbReference type="OrthoDB" id="3696681at2"/>
<gene>
    <name evidence="1" type="ORF">FHU35_12395</name>
</gene>